<accession>A0A0H5QLQ6</accession>
<organism evidence="2">
    <name type="scientific">Spongospora subterranea</name>
    <dbReference type="NCBI Taxonomy" id="70186"/>
    <lineage>
        <taxon>Eukaryota</taxon>
        <taxon>Sar</taxon>
        <taxon>Rhizaria</taxon>
        <taxon>Endomyxa</taxon>
        <taxon>Phytomyxea</taxon>
        <taxon>Plasmodiophorida</taxon>
        <taxon>Plasmodiophoridae</taxon>
        <taxon>Spongospora</taxon>
    </lineage>
</organism>
<protein>
    <submittedName>
        <fullName evidence="2">Uncharacterized protein</fullName>
    </submittedName>
</protein>
<evidence type="ECO:0000256" key="1">
    <source>
        <dbReference type="SAM" id="MobiDB-lite"/>
    </source>
</evidence>
<dbReference type="EMBL" id="HACM01002095">
    <property type="protein sequence ID" value="CRZ02537.1"/>
    <property type="molecule type" value="Transcribed_RNA"/>
</dbReference>
<feature type="non-terminal residue" evidence="2">
    <location>
        <position position="164"/>
    </location>
</feature>
<dbReference type="AlphaFoldDB" id="A0A0H5QLQ6"/>
<feature type="non-terminal residue" evidence="2">
    <location>
        <position position="1"/>
    </location>
</feature>
<reference evidence="2" key="1">
    <citation type="submission" date="2015-04" db="EMBL/GenBank/DDBJ databases">
        <title>The genome sequence of the plant pathogenic Rhizarian Plasmodiophora brassicae reveals insights in its biotrophic life cycle and the origin of chitin synthesis.</title>
        <authorList>
            <person name="Schwelm A."/>
            <person name="Fogelqvist J."/>
            <person name="Knaust A."/>
            <person name="Julke S."/>
            <person name="Lilja T."/>
            <person name="Dhandapani V."/>
            <person name="Bonilla-Rosso G."/>
            <person name="Karlsson M."/>
            <person name="Shevchenko A."/>
            <person name="Choi S.R."/>
            <person name="Kim H.G."/>
            <person name="Park J.Y."/>
            <person name="Lim Y.P."/>
            <person name="Ludwig-Muller J."/>
            <person name="Dixelius C."/>
        </authorList>
    </citation>
    <scope>NUCLEOTIDE SEQUENCE</scope>
    <source>
        <tissue evidence="2">Potato root galls</tissue>
    </source>
</reference>
<name>A0A0H5QLQ6_9EUKA</name>
<feature type="region of interest" description="Disordered" evidence="1">
    <location>
        <begin position="57"/>
        <end position="81"/>
    </location>
</feature>
<sequence>VIGGPVWKGDQSVDSSRFNRVDQERVGHQSDYGKVADRSMTTFDRGIAWKSADASAKIGQNGATGGGSVGFESGRGSSQRDTGAILKQQLAEAGLTTNQVDKSHDAIVHGKARRGSVAIGFGEDLVGSAVHVDHVGWDRGGLSHRDRTAFQHDAYDNALAVNQD</sequence>
<evidence type="ECO:0000313" key="2">
    <source>
        <dbReference type="EMBL" id="CRZ02537.1"/>
    </source>
</evidence>
<proteinExistence type="predicted"/>